<dbReference type="OrthoDB" id="2161379at2759"/>
<evidence type="ECO:0000256" key="6">
    <source>
        <dbReference type="PROSITE-ProRule" id="PRU00221"/>
    </source>
</evidence>
<dbReference type="AlphaFoldDB" id="A0A507BIK9"/>
<feature type="domain" description="Histone-binding protein RBBP4-like N-terminal" evidence="8">
    <location>
        <begin position="94"/>
        <end position="160"/>
    </location>
</feature>
<dbReference type="InterPro" id="IPR051972">
    <property type="entry name" value="Glutamate-rich_WD_repeat"/>
</dbReference>
<keyword evidence="2 6" id="KW-0853">WD repeat</keyword>
<dbReference type="InterPro" id="IPR020472">
    <property type="entry name" value="WD40_PAC1"/>
</dbReference>
<evidence type="ECO:0000256" key="3">
    <source>
        <dbReference type="ARBA" id="ARBA00022737"/>
    </source>
</evidence>
<comment type="subcellular location">
    <subcellularLocation>
        <location evidence="1">Nucleus</location>
    </subcellularLocation>
</comment>
<feature type="region of interest" description="Disordered" evidence="7">
    <location>
        <begin position="158"/>
        <end position="214"/>
    </location>
</feature>
<evidence type="ECO:0000259" key="8">
    <source>
        <dbReference type="Pfam" id="PF12265"/>
    </source>
</evidence>
<comment type="caution">
    <text evidence="9">The sequence shown here is derived from an EMBL/GenBank/DDBJ whole genome shotgun (WGS) entry which is preliminary data.</text>
</comment>
<feature type="region of interest" description="Disordered" evidence="7">
    <location>
        <begin position="54"/>
        <end position="78"/>
    </location>
</feature>
<evidence type="ECO:0000256" key="2">
    <source>
        <dbReference type="ARBA" id="ARBA00022574"/>
    </source>
</evidence>
<evidence type="ECO:0000313" key="10">
    <source>
        <dbReference type="Proteomes" id="UP000319257"/>
    </source>
</evidence>
<dbReference type="InterPro" id="IPR022052">
    <property type="entry name" value="Histone-bd_RBBP4-like_N"/>
</dbReference>
<proteinExistence type="predicted"/>
<dbReference type="InterPro" id="IPR019775">
    <property type="entry name" value="WD40_repeat_CS"/>
</dbReference>
<feature type="repeat" description="WD" evidence="6">
    <location>
        <begin position="402"/>
        <end position="436"/>
    </location>
</feature>
<dbReference type="Pfam" id="PF12265">
    <property type="entry name" value="CAF1C_H4-bd"/>
    <property type="match status" value="1"/>
</dbReference>
<evidence type="ECO:0000313" key="9">
    <source>
        <dbReference type="EMBL" id="TPX16841.1"/>
    </source>
</evidence>
<dbReference type="GO" id="GO:0005730">
    <property type="term" value="C:nucleolus"/>
    <property type="evidence" value="ECO:0007669"/>
    <property type="project" value="TreeGrafter"/>
</dbReference>
<dbReference type="PROSITE" id="PS50082">
    <property type="entry name" value="WD_REPEATS_2"/>
    <property type="match status" value="2"/>
</dbReference>
<dbReference type="STRING" id="1093900.A0A507BIK9"/>
<dbReference type="GO" id="GO:0042254">
    <property type="term" value="P:ribosome biogenesis"/>
    <property type="evidence" value="ECO:0007669"/>
    <property type="project" value="TreeGrafter"/>
</dbReference>
<dbReference type="PANTHER" id="PTHR45903">
    <property type="entry name" value="GLUTAMATE-RICH WD REPEAT-CONTAINING PROTEIN 1"/>
    <property type="match status" value="1"/>
</dbReference>
<dbReference type="SMART" id="SM00320">
    <property type="entry name" value="WD40"/>
    <property type="match status" value="4"/>
</dbReference>
<feature type="compositionally biased region" description="Polar residues" evidence="7">
    <location>
        <begin position="189"/>
        <end position="205"/>
    </location>
</feature>
<feature type="compositionally biased region" description="Basic and acidic residues" evidence="7">
    <location>
        <begin position="17"/>
        <end position="32"/>
    </location>
</feature>
<dbReference type="InParanoid" id="A0A507BIK9"/>
<keyword evidence="3" id="KW-0677">Repeat</keyword>
<accession>A0A507BIK9</accession>
<dbReference type="SUPFAM" id="SSF50978">
    <property type="entry name" value="WD40 repeat-like"/>
    <property type="match status" value="1"/>
</dbReference>
<dbReference type="InterPro" id="IPR015943">
    <property type="entry name" value="WD40/YVTN_repeat-like_dom_sf"/>
</dbReference>
<evidence type="ECO:0000256" key="5">
    <source>
        <dbReference type="ARBA" id="ARBA00040876"/>
    </source>
</evidence>
<dbReference type="Gene3D" id="2.130.10.10">
    <property type="entry name" value="YVTN repeat-like/Quinoprotein amine dehydrogenase"/>
    <property type="match status" value="1"/>
</dbReference>
<name>A0A507BIK9_9PEZI</name>
<organism evidence="9 10">
    <name type="scientific">Thyridium curvatum</name>
    <dbReference type="NCBI Taxonomy" id="1093900"/>
    <lineage>
        <taxon>Eukaryota</taxon>
        <taxon>Fungi</taxon>
        <taxon>Dikarya</taxon>
        <taxon>Ascomycota</taxon>
        <taxon>Pezizomycotina</taxon>
        <taxon>Sordariomycetes</taxon>
        <taxon>Sordariomycetidae</taxon>
        <taxon>Thyridiales</taxon>
        <taxon>Thyridiaceae</taxon>
        <taxon>Thyridium</taxon>
    </lineage>
</organism>
<dbReference type="InterPro" id="IPR001680">
    <property type="entry name" value="WD40_rpt"/>
</dbReference>
<keyword evidence="4" id="KW-0539">Nucleus</keyword>
<dbReference type="PROSITE" id="PS00678">
    <property type="entry name" value="WD_REPEATS_1"/>
    <property type="match status" value="1"/>
</dbReference>
<feature type="region of interest" description="Disordered" evidence="7">
    <location>
        <begin position="1"/>
        <end position="32"/>
    </location>
</feature>
<dbReference type="GeneID" id="41970850"/>
<protein>
    <recommendedName>
        <fullName evidence="5">Glutamate-rich WD repeat-containing protein 1</fullName>
    </recommendedName>
</protein>
<feature type="compositionally biased region" description="Acidic residues" evidence="7">
    <location>
        <begin position="169"/>
        <end position="182"/>
    </location>
</feature>
<sequence>MSKRAAAPENGGAPLKGGDRPDAMDVDDNKMAEMGEFEDEFEDEFESEDEIFEAGVDGRPDAEREAEEKSAMDVDSGPGTFIVGRTKLEPGQVLAPDPSTYEMLHNLSTPWPCLSFDIVRDSLGDNRKVYPATMYTVSGTQAENAKASENQLMVMKFSGLSRMDRDDASESGDDDDDEDADPILESKSIPLNSTTNRIRSHQTPAQEAGKPGTTLTATMTESTNVFIHDITPHLSSFDNPGTMITPQQNKPLCTIRAHKSEGYGVDWSPLHPAGKLLTGDNDGLIYVTTRTDGGGFVTDTRPFQGHTSSVEEIQWSPSEASVFASASSDGTIRVWDVRSKSRKPAITMQVSNTDVNVMSWSKQTTHLLASGADDGEWGVWDLRQWKPSTTGGASKSSPIASFNYHKEQITSVEWHPTDDSIVAVAAGDNTVTLWDLAVELDDEESKDTAGVKDVPPQLLFVHYHSNAKELHWHPQIPGVLVATGDEFSVFRTISV</sequence>
<reference evidence="9 10" key="1">
    <citation type="submission" date="2019-06" db="EMBL/GenBank/DDBJ databases">
        <title>Draft genome sequence of the filamentous fungus Phialemoniopsis curvata isolated from diesel fuel.</title>
        <authorList>
            <person name="Varaljay V.A."/>
            <person name="Lyon W.J."/>
            <person name="Crouch A.L."/>
            <person name="Drake C.E."/>
            <person name="Hollomon J.M."/>
            <person name="Nadeau L.J."/>
            <person name="Nunn H.S."/>
            <person name="Stevenson B.S."/>
            <person name="Bojanowski C.L."/>
            <person name="Crookes-Goodson W.J."/>
        </authorList>
    </citation>
    <scope>NUCLEOTIDE SEQUENCE [LARGE SCALE GENOMIC DNA]</scope>
    <source>
        <strain evidence="9 10">D216</strain>
    </source>
</reference>
<feature type="compositionally biased region" description="Basic and acidic residues" evidence="7">
    <location>
        <begin position="56"/>
        <end position="72"/>
    </location>
</feature>
<evidence type="ECO:0000256" key="4">
    <source>
        <dbReference type="ARBA" id="ARBA00023242"/>
    </source>
</evidence>
<dbReference type="InterPro" id="IPR036322">
    <property type="entry name" value="WD40_repeat_dom_sf"/>
</dbReference>
<dbReference type="EMBL" id="SKBQ01000015">
    <property type="protein sequence ID" value="TPX16841.1"/>
    <property type="molecule type" value="Genomic_DNA"/>
</dbReference>
<dbReference type="RefSeq" id="XP_030998552.1">
    <property type="nucleotide sequence ID" value="XM_031137700.1"/>
</dbReference>
<feature type="repeat" description="WD" evidence="6">
    <location>
        <begin position="303"/>
        <end position="345"/>
    </location>
</feature>
<dbReference type="PROSITE" id="PS50294">
    <property type="entry name" value="WD_REPEATS_REGION"/>
    <property type="match status" value="2"/>
</dbReference>
<evidence type="ECO:0000256" key="7">
    <source>
        <dbReference type="SAM" id="MobiDB-lite"/>
    </source>
</evidence>
<dbReference type="FunCoup" id="A0A507BIK9">
    <property type="interactions" value="829"/>
</dbReference>
<dbReference type="PRINTS" id="PR00320">
    <property type="entry name" value="GPROTEINBRPT"/>
</dbReference>
<dbReference type="Proteomes" id="UP000319257">
    <property type="component" value="Unassembled WGS sequence"/>
</dbReference>
<evidence type="ECO:0000256" key="1">
    <source>
        <dbReference type="ARBA" id="ARBA00004123"/>
    </source>
</evidence>
<dbReference type="PANTHER" id="PTHR45903:SF1">
    <property type="entry name" value="GLUTAMATE-RICH WD REPEAT-CONTAINING PROTEIN 1"/>
    <property type="match status" value="1"/>
</dbReference>
<dbReference type="Pfam" id="PF00400">
    <property type="entry name" value="WD40"/>
    <property type="match status" value="2"/>
</dbReference>
<keyword evidence="10" id="KW-1185">Reference proteome</keyword>
<gene>
    <name evidence="9" type="ORF">E0L32_003403</name>
</gene>